<dbReference type="PROSITE" id="PS00211">
    <property type="entry name" value="ABC_TRANSPORTER_1"/>
    <property type="match status" value="1"/>
</dbReference>
<feature type="compositionally biased region" description="Basic and acidic residues" evidence="4">
    <location>
        <begin position="243"/>
        <end position="255"/>
    </location>
</feature>
<feature type="compositionally biased region" description="Basic residues" evidence="4">
    <location>
        <begin position="285"/>
        <end position="297"/>
    </location>
</feature>
<feature type="domain" description="ABC transporter" evidence="5">
    <location>
        <begin position="339"/>
        <end position="574"/>
    </location>
</feature>
<gene>
    <name evidence="6" type="ORF">C1I98_13935</name>
</gene>
<keyword evidence="3" id="KW-0067">ATP-binding</keyword>
<keyword evidence="2" id="KW-0547">Nucleotide-binding</keyword>
<dbReference type="Gene3D" id="3.40.50.300">
    <property type="entry name" value="P-loop containing nucleotide triphosphate hydrolases"/>
    <property type="match status" value="1"/>
</dbReference>
<dbReference type="SMART" id="SM00382">
    <property type="entry name" value="AAA"/>
    <property type="match status" value="1"/>
</dbReference>
<evidence type="ECO:0000256" key="3">
    <source>
        <dbReference type="ARBA" id="ARBA00022840"/>
    </source>
</evidence>
<evidence type="ECO:0000313" key="6">
    <source>
        <dbReference type="EMBL" id="PZG46979.1"/>
    </source>
</evidence>
<proteinExistence type="predicted"/>
<protein>
    <recommendedName>
        <fullName evidence="5">ABC transporter domain-containing protein</fullName>
    </recommendedName>
</protein>
<dbReference type="GO" id="GO:0005886">
    <property type="term" value="C:plasma membrane"/>
    <property type="evidence" value="ECO:0007669"/>
    <property type="project" value="TreeGrafter"/>
</dbReference>
<evidence type="ECO:0000313" key="7">
    <source>
        <dbReference type="Proteomes" id="UP000248544"/>
    </source>
</evidence>
<dbReference type="SUPFAM" id="SSF52540">
    <property type="entry name" value="P-loop containing nucleoside triphosphate hydrolases"/>
    <property type="match status" value="1"/>
</dbReference>
<dbReference type="AlphaFoldDB" id="A0A2W2GWR3"/>
<evidence type="ECO:0000256" key="4">
    <source>
        <dbReference type="SAM" id="MobiDB-lite"/>
    </source>
</evidence>
<dbReference type="InterPro" id="IPR003593">
    <property type="entry name" value="AAA+_ATPase"/>
</dbReference>
<dbReference type="PROSITE" id="PS50893">
    <property type="entry name" value="ABC_TRANSPORTER_2"/>
    <property type="match status" value="1"/>
</dbReference>
<dbReference type="Pfam" id="PF00005">
    <property type="entry name" value="ABC_tran"/>
    <property type="match status" value="1"/>
</dbReference>
<dbReference type="GO" id="GO:0016887">
    <property type="term" value="F:ATP hydrolysis activity"/>
    <property type="evidence" value="ECO:0007669"/>
    <property type="project" value="InterPro"/>
</dbReference>
<evidence type="ECO:0000256" key="2">
    <source>
        <dbReference type="ARBA" id="ARBA00022741"/>
    </source>
</evidence>
<feature type="region of interest" description="Disordered" evidence="4">
    <location>
        <begin position="1"/>
        <end position="329"/>
    </location>
</feature>
<keyword evidence="1" id="KW-0813">Transport</keyword>
<dbReference type="EMBL" id="POUA01000091">
    <property type="protein sequence ID" value="PZG46979.1"/>
    <property type="molecule type" value="Genomic_DNA"/>
</dbReference>
<evidence type="ECO:0000259" key="5">
    <source>
        <dbReference type="PROSITE" id="PS50893"/>
    </source>
</evidence>
<dbReference type="FunFam" id="3.40.50.300:FF:000032">
    <property type="entry name" value="Export ABC transporter ATP-binding protein"/>
    <property type="match status" value="1"/>
</dbReference>
<feature type="compositionally biased region" description="Basic residues" evidence="4">
    <location>
        <begin position="305"/>
        <end position="322"/>
    </location>
</feature>
<dbReference type="Proteomes" id="UP000248544">
    <property type="component" value="Unassembled WGS sequence"/>
</dbReference>
<dbReference type="CDD" id="cd03255">
    <property type="entry name" value="ABC_MJ0796_LolCDE_FtsE"/>
    <property type="match status" value="1"/>
</dbReference>
<feature type="compositionally biased region" description="Basic and acidic residues" evidence="4">
    <location>
        <begin position="20"/>
        <end position="46"/>
    </location>
</feature>
<reference evidence="6 7" key="1">
    <citation type="submission" date="2018-01" db="EMBL/GenBank/DDBJ databases">
        <title>Draft genome sequence of Sphaerisporangium sp. 7K107.</title>
        <authorList>
            <person name="Sahin N."/>
            <person name="Saygin H."/>
            <person name="Ay H."/>
        </authorList>
    </citation>
    <scope>NUCLEOTIDE SEQUENCE [LARGE SCALE GENOMIC DNA]</scope>
    <source>
        <strain evidence="6 7">7K107</strain>
    </source>
</reference>
<dbReference type="InterPro" id="IPR027417">
    <property type="entry name" value="P-loop_NTPase"/>
</dbReference>
<dbReference type="PANTHER" id="PTHR24220">
    <property type="entry name" value="IMPORT ATP-BINDING PROTEIN"/>
    <property type="match status" value="1"/>
</dbReference>
<dbReference type="InterPro" id="IPR003439">
    <property type="entry name" value="ABC_transporter-like_ATP-bd"/>
</dbReference>
<comment type="caution">
    <text evidence="6">The sequence shown here is derived from an EMBL/GenBank/DDBJ whole genome shotgun (WGS) entry which is preliminary data.</text>
</comment>
<name>A0A2W2GWR3_9ACTN</name>
<feature type="compositionally biased region" description="Basic and acidic residues" evidence="4">
    <location>
        <begin position="172"/>
        <end position="198"/>
    </location>
</feature>
<evidence type="ECO:0000256" key="1">
    <source>
        <dbReference type="ARBA" id="ARBA00022448"/>
    </source>
</evidence>
<dbReference type="InterPro" id="IPR015854">
    <property type="entry name" value="ABC_transpr_LolD-like"/>
</dbReference>
<dbReference type="InterPro" id="IPR017911">
    <property type="entry name" value="MacB-like_ATP-bd"/>
</dbReference>
<sequence>MGGGELLPAGRPRARRHRRDPAGHRRDHQDRPGRLRVGERQADLRRGAQGVLHRLRHRHRRSRRGKGDQAGRRAAQGRPPPHGAHVRQAAALPRAELRRERRARRGTARTQPQGARLRRRPHRGRGLHLRHLGRRQGVAEGPRPSADRRGGRRPGRLPGRGRAGVRRLGGGRPEDQRRRGADRDRHPQDRPGGPEHRRPGPGPQGRAGHHRAAGRRGGQGAHRPRRHGRPAGQRGGGRRLDHRRGDLAGRPEDRPPGPGAGQRRHGEQAGQGRAHRPGRGAARAARGRLRRGGRRGRRDPPGRRGDRRVRRGAGRDHRRRPRPGHEGRGARVVSAVNVVELTGVTKVYAGDVAALRGVDLRIGAGELLAIVGPSGSGKSTMLHMIGTLDRPTTGTVTIAGHDVGGLSDRRLSSLRARHLGFVFQQFHLSAGVSALDNVADGLLYGGPRMRERRERAAAALERVGLGHRLGHRPHQLSGGEQQRVAVARAVVGDPPLLLADEPTGNLDSGAGAEVLAVLAGLHASGTTVAIITHDMEIAGWAPRRVRLKDGLIVSDDSGDRDAADVTAGVAGERR</sequence>
<dbReference type="PANTHER" id="PTHR24220:SF86">
    <property type="entry name" value="ABC TRANSPORTER ABCH.1"/>
    <property type="match status" value="1"/>
</dbReference>
<feature type="compositionally biased region" description="Basic residues" evidence="4">
    <location>
        <begin position="116"/>
        <end position="134"/>
    </location>
</feature>
<dbReference type="GO" id="GO:0005524">
    <property type="term" value="F:ATP binding"/>
    <property type="evidence" value="ECO:0007669"/>
    <property type="project" value="UniProtKB-KW"/>
</dbReference>
<dbReference type="GO" id="GO:0098796">
    <property type="term" value="C:membrane protein complex"/>
    <property type="evidence" value="ECO:0007669"/>
    <property type="project" value="UniProtKB-ARBA"/>
</dbReference>
<dbReference type="InterPro" id="IPR017871">
    <property type="entry name" value="ABC_transporter-like_CS"/>
</dbReference>
<feature type="compositionally biased region" description="Basic residues" evidence="4">
    <location>
        <begin position="53"/>
        <end position="64"/>
    </location>
</feature>
<keyword evidence="7" id="KW-1185">Reference proteome</keyword>
<accession>A0A2W2GWR3</accession>
<organism evidence="6 7">
    <name type="scientific">Spongiactinospora gelatinilytica</name>
    <dbReference type="NCBI Taxonomy" id="2666298"/>
    <lineage>
        <taxon>Bacteria</taxon>
        <taxon>Bacillati</taxon>
        <taxon>Actinomycetota</taxon>
        <taxon>Actinomycetes</taxon>
        <taxon>Streptosporangiales</taxon>
        <taxon>Streptosporangiaceae</taxon>
        <taxon>Spongiactinospora</taxon>
    </lineage>
</organism>
<dbReference type="GO" id="GO:0022857">
    <property type="term" value="F:transmembrane transporter activity"/>
    <property type="evidence" value="ECO:0007669"/>
    <property type="project" value="TreeGrafter"/>
</dbReference>